<protein>
    <submittedName>
        <fullName evidence="1">Lipoprotein</fullName>
    </submittedName>
</protein>
<dbReference type="KEGG" id="cfus:CYFUS_009416"/>
<dbReference type="RefSeq" id="WP_420042670.1">
    <property type="nucleotide sequence ID" value="NZ_CP022098.1"/>
</dbReference>
<gene>
    <name evidence="1" type="ORF">CYFUS_009416</name>
</gene>
<evidence type="ECO:0000313" key="2">
    <source>
        <dbReference type="Proteomes" id="UP000217257"/>
    </source>
</evidence>
<reference evidence="1 2" key="1">
    <citation type="submission" date="2017-06" db="EMBL/GenBank/DDBJ databases">
        <title>Sequencing and comparative analysis of myxobacterial genomes.</title>
        <authorList>
            <person name="Rupp O."/>
            <person name="Goesmann A."/>
            <person name="Sogaard-Andersen L."/>
        </authorList>
    </citation>
    <scope>NUCLEOTIDE SEQUENCE [LARGE SCALE GENOMIC DNA]</scope>
    <source>
        <strain evidence="1 2">DSM 52655</strain>
    </source>
</reference>
<dbReference type="Proteomes" id="UP000217257">
    <property type="component" value="Chromosome"/>
</dbReference>
<dbReference type="AlphaFoldDB" id="A0A250JJ64"/>
<dbReference type="PROSITE" id="PS51257">
    <property type="entry name" value="PROKAR_LIPOPROTEIN"/>
    <property type="match status" value="1"/>
</dbReference>
<keyword evidence="1" id="KW-0449">Lipoprotein</keyword>
<organism evidence="1 2">
    <name type="scientific">Cystobacter fuscus</name>
    <dbReference type="NCBI Taxonomy" id="43"/>
    <lineage>
        <taxon>Bacteria</taxon>
        <taxon>Pseudomonadati</taxon>
        <taxon>Myxococcota</taxon>
        <taxon>Myxococcia</taxon>
        <taxon>Myxococcales</taxon>
        <taxon>Cystobacterineae</taxon>
        <taxon>Archangiaceae</taxon>
        <taxon>Cystobacter</taxon>
    </lineage>
</organism>
<proteinExistence type="predicted"/>
<sequence>MLVREGRADALREARDEMKWTWAGAVLVGMLTGCGTSREAFRPNPNDDDPLVGSVKVVRAPLKDRCEQHGRSSVRGPCDEARYLATEYTRRLSVGDEVCLEDGYGEPPGPVCKARAVVIDTAPDQVKLEVRSTKPDSRWFQAEMRHAWYEEGALVDLYLEEQGY</sequence>
<name>A0A250JJ64_9BACT</name>
<dbReference type="EMBL" id="CP022098">
    <property type="protein sequence ID" value="ATB43935.1"/>
    <property type="molecule type" value="Genomic_DNA"/>
</dbReference>
<evidence type="ECO:0000313" key="1">
    <source>
        <dbReference type="EMBL" id="ATB43935.1"/>
    </source>
</evidence>
<accession>A0A250JJ64</accession>